<evidence type="ECO:0000256" key="1">
    <source>
        <dbReference type="ARBA" id="ARBA00006484"/>
    </source>
</evidence>
<proteinExistence type="inferred from homology"/>
<dbReference type="PANTHER" id="PTHR43477:SF1">
    <property type="entry name" value="DIHYDROANTICAPSIN 7-DEHYDROGENASE"/>
    <property type="match status" value="1"/>
</dbReference>
<dbReference type="PANTHER" id="PTHR43477">
    <property type="entry name" value="DIHYDROANTICAPSIN 7-DEHYDROGENASE"/>
    <property type="match status" value="1"/>
</dbReference>
<sequence>MLLDQHKALVVGGTIGIGAGIAKVLREQGAEVVVTGINQEECEAAEKEGFKARILDVRDLDQCRTVVDEVAEELGGLDLVANNAGIYPQSSIEEMSDEDFDFIFDINVKGMLHVVRSATAHLEKSEHGSFVMTSSITGNVTGYPRWAHYGATKAAQMGFVRSAAIELAPKGIRVNAVLPGNVLTPGLEAMGEDYVAQMARSVPMGELGTAEDIGGAVAFLASPLAGYITGQGIIVDGGQILPESPEALEELRS</sequence>
<keyword evidence="2 3" id="KW-0560">Oxidoreductase</keyword>
<dbReference type="EC" id="1.1.1.100" evidence="3"/>
<evidence type="ECO:0000256" key="2">
    <source>
        <dbReference type="ARBA" id="ARBA00023002"/>
    </source>
</evidence>
<dbReference type="InterPro" id="IPR036291">
    <property type="entry name" value="NAD(P)-bd_dom_sf"/>
</dbReference>
<dbReference type="InterPro" id="IPR051122">
    <property type="entry name" value="SDR_DHRS6-like"/>
</dbReference>
<accession>A0A410W6S6</accession>
<organism evidence="3 4">
    <name type="scientific">Corynebacterium pelargi</name>
    <dbReference type="NCBI Taxonomy" id="1471400"/>
    <lineage>
        <taxon>Bacteria</taxon>
        <taxon>Bacillati</taxon>
        <taxon>Actinomycetota</taxon>
        <taxon>Actinomycetes</taxon>
        <taxon>Mycobacteriales</taxon>
        <taxon>Corynebacteriaceae</taxon>
        <taxon>Corynebacterium</taxon>
    </lineage>
</organism>
<reference evidence="3 4" key="1">
    <citation type="submission" date="2019-01" db="EMBL/GenBank/DDBJ databases">
        <authorList>
            <person name="Ruckert C."/>
            <person name="Busche T."/>
            <person name="Kalinowski J."/>
        </authorList>
    </citation>
    <scope>NUCLEOTIDE SEQUENCE [LARGE SCALE GENOMIC DNA]</scope>
    <source>
        <strain evidence="3 4">136/3</strain>
    </source>
</reference>
<dbReference type="GO" id="GO:0004316">
    <property type="term" value="F:3-oxoacyl-[acyl-carrier-protein] reductase (NADPH) activity"/>
    <property type="evidence" value="ECO:0007669"/>
    <property type="project" value="UniProtKB-EC"/>
</dbReference>
<evidence type="ECO:0000313" key="4">
    <source>
        <dbReference type="Proteomes" id="UP000288929"/>
    </source>
</evidence>
<dbReference type="OrthoDB" id="517007at2"/>
<dbReference type="InterPro" id="IPR002347">
    <property type="entry name" value="SDR_fam"/>
</dbReference>
<dbReference type="EMBL" id="CP035299">
    <property type="protein sequence ID" value="QAU51741.1"/>
    <property type="molecule type" value="Genomic_DNA"/>
</dbReference>
<dbReference type="NCBIfam" id="NF004202">
    <property type="entry name" value="PRK05653.2-2"/>
    <property type="match status" value="1"/>
</dbReference>
<dbReference type="FunFam" id="3.40.50.720:FF:000084">
    <property type="entry name" value="Short-chain dehydrogenase reductase"/>
    <property type="match status" value="1"/>
</dbReference>
<dbReference type="Pfam" id="PF13561">
    <property type="entry name" value="adh_short_C2"/>
    <property type="match status" value="1"/>
</dbReference>
<protein>
    <submittedName>
        <fullName evidence="3">3-oxoacyl-[acyl-carrier-protein] reductase FabG</fullName>
        <ecNumber evidence="3">1.1.1.100</ecNumber>
    </submittedName>
</protein>
<name>A0A410W6S6_9CORY</name>
<dbReference type="CDD" id="cd05233">
    <property type="entry name" value="SDR_c"/>
    <property type="match status" value="1"/>
</dbReference>
<gene>
    <name evidence="3" type="primary">fabG2</name>
    <name evidence="3" type="ORF">CPELA_02230</name>
</gene>
<dbReference type="SUPFAM" id="SSF51735">
    <property type="entry name" value="NAD(P)-binding Rossmann-fold domains"/>
    <property type="match status" value="1"/>
</dbReference>
<dbReference type="PRINTS" id="PR00080">
    <property type="entry name" value="SDRFAMILY"/>
</dbReference>
<dbReference type="PRINTS" id="PR00081">
    <property type="entry name" value="GDHRDH"/>
</dbReference>
<dbReference type="Gene3D" id="3.40.50.720">
    <property type="entry name" value="NAD(P)-binding Rossmann-like Domain"/>
    <property type="match status" value="1"/>
</dbReference>
<dbReference type="AlphaFoldDB" id="A0A410W6S6"/>
<dbReference type="RefSeq" id="WP_128889281.1">
    <property type="nucleotide sequence ID" value="NZ_BMCX01000004.1"/>
</dbReference>
<dbReference type="Proteomes" id="UP000288929">
    <property type="component" value="Chromosome"/>
</dbReference>
<dbReference type="KEGG" id="cpeg:CPELA_02230"/>
<comment type="similarity">
    <text evidence="1">Belongs to the short-chain dehydrogenases/reductases (SDR) family.</text>
</comment>
<keyword evidence="4" id="KW-1185">Reference proteome</keyword>
<evidence type="ECO:0000313" key="3">
    <source>
        <dbReference type="EMBL" id="QAU51741.1"/>
    </source>
</evidence>